<feature type="region of interest" description="Disordered" evidence="2">
    <location>
        <begin position="646"/>
        <end position="670"/>
    </location>
</feature>
<reference evidence="4" key="1">
    <citation type="submission" date="2020-10" db="EMBL/GenBank/DDBJ databases">
        <title>Unveiling of a novel bifunctional photoreceptor, Dualchrome1, isolated from a cosmopolitan green alga.</title>
        <authorList>
            <person name="Suzuki S."/>
            <person name="Kawachi M."/>
        </authorList>
    </citation>
    <scope>NUCLEOTIDE SEQUENCE</scope>
    <source>
        <strain evidence="4">NIES 2893</strain>
    </source>
</reference>
<evidence type="ECO:0000259" key="3">
    <source>
        <dbReference type="PROSITE" id="PS51444"/>
    </source>
</evidence>
<feature type="region of interest" description="Disordered" evidence="2">
    <location>
        <begin position="931"/>
        <end position="956"/>
    </location>
</feature>
<evidence type="ECO:0000256" key="1">
    <source>
        <dbReference type="ARBA" id="ARBA00006468"/>
    </source>
</evidence>
<name>A0A830HD54_9CHLO</name>
<dbReference type="InterPro" id="IPR015425">
    <property type="entry name" value="FH2_Formin"/>
</dbReference>
<keyword evidence="5" id="KW-1185">Reference proteome</keyword>
<dbReference type="Gene3D" id="1.20.58.2220">
    <property type="entry name" value="Formin, FH2 domain"/>
    <property type="match status" value="1"/>
</dbReference>
<dbReference type="Proteomes" id="UP000660262">
    <property type="component" value="Unassembled WGS sequence"/>
</dbReference>
<dbReference type="EMBL" id="BNJQ01000004">
    <property type="protein sequence ID" value="GHP03017.1"/>
    <property type="molecule type" value="Genomic_DNA"/>
</dbReference>
<dbReference type="PROSITE" id="PS51444">
    <property type="entry name" value="FH2"/>
    <property type="match status" value="1"/>
</dbReference>
<dbReference type="OrthoDB" id="512325at2759"/>
<dbReference type="InterPro" id="IPR051144">
    <property type="entry name" value="Formin_homology_domain"/>
</dbReference>
<dbReference type="SUPFAM" id="SSF101447">
    <property type="entry name" value="Formin homology 2 domain (FH2 domain)"/>
    <property type="match status" value="1"/>
</dbReference>
<dbReference type="AlphaFoldDB" id="A0A830HD54"/>
<dbReference type="PANTHER" id="PTHR45733">
    <property type="entry name" value="FORMIN-J"/>
    <property type="match status" value="1"/>
</dbReference>
<evidence type="ECO:0000256" key="2">
    <source>
        <dbReference type="SAM" id="MobiDB-lite"/>
    </source>
</evidence>
<feature type="domain" description="FH2" evidence="3">
    <location>
        <begin position="591"/>
        <end position="1059"/>
    </location>
</feature>
<gene>
    <name evidence="4" type="ORF">PPROV_000177200</name>
</gene>
<dbReference type="Pfam" id="PF02181">
    <property type="entry name" value="FH2"/>
    <property type="match status" value="1"/>
</dbReference>
<protein>
    <recommendedName>
        <fullName evidence="3">FH2 domain-containing protein</fullName>
    </recommendedName>
</protein>
<feature type="region of interest" description="Disordered" evidence="2">
    <location>
        <begin position="574"/>
        <end position="597"/>
    </location>
</feature>
<evidence type="ECO:0000313" key="5">
    <source>
        <dbReference type="Proteomes" id="UP000660262"/>
    </source>
</evidence>
<feature type="compositionally biased region" description="Polar residues" evidence="2">
    <location>
        <begin position="1"/>
        <end position="16"/>
    </location>
</feature>
<feature type="region of interest" description="Disordered" evidence="2">
    <location>
        <begin position="1"/>
        <end position="75"/>
    </location>
</feature>
<proteinExistence type="inferred from homology"/>
<comment type="caution">
    <text evidence="4">The sequence shown here is derived from an EMBL/GenBank/DDBJ whole genome shotgun (WGS) entry which is preliminary data.</text>
</comment>
<sequence>MGAEASSQKSQQFHSVSSQELGGGGGWWDDDEISSSSSGEDLQDLDSNGGHNVAPSRLNSGTETTHSHPLAIPSFVSPVPTRASLTHARQVMPTSVAGVRLPTEVLLRLGPRVYGLAHTPPASAPSTTAHAKSLKKIIPALRRKCPHVQEGDVMLVHVGPWIVQGLYASETFAMFQDNVLQFACDPEGVAPTGIAPFDTMVSIAQSAHSWLGMGEQNVVVLFTGFGLTAAGSAGSLLSFLASALLLHNADVDTSADAYAEVERLAMASIGAAPAFATRQAVESSSMFGAMRRLSFATNAASPTPAENQDDDVRTTPQLRRKLSLAAPTAVQAAAQSGRDIDGIKSSPLNAEASAAASAVLACPVTTAAQRRYLGYLCNVVHSPALPRRFAIPLRLLRVVVHGCSGMARAAGHGLRVSVSGVNPQHCGPMDEDNGIRERFVAECDQDGLMADPVGFDATGNCAGGLVVRGDVVIAVSLAATQTDEGFELPMRLLFTFAFHTGFVDAGMLRVTRHQLDVWDAPDAKEADEWMLDMIMEGIPSMDDDGAVKEAINEPFDISQVREAAREAVWSPLRGSGISSVSSAEEDQPESADAGSKGVATLEEVGAKEHPPSRGGMSNIFSHISSPAPMLEGDMQMLAEAIFRAKQSAVRTPSKKPESTPTKTPGGTQRMPLPALRIVDARRANNVSILCSRFRKIGPFELASAMAAGSEWVLAPEQASALAQACPTPDECTAFRALLETVQEKTLPSNASAADRAATLQLLPPEHMLCALASIRGDMRAKMQSALFLAGAAAAQEEAAVVLASFSRACTEVRTSTLLKDVLLEMLRVGNLINAGTARGNALAIDLDSLSKIRTYRADMSEASTRALGAMGLGGMRLRHLSDFIALAVVHRREWTAASRLPIPSLLAEVPNVKRAVQLSFDTATDAIRRLQSGVASTSRETRGGSAGRGVNDNDEVEVEEVEGDAPYLMDCDGLRDELATRLGAIEEDVEALGASMEATQTVLADFAKYLCGGSGPVLPQDLMQACYDFATTMDDSFKHVCGSMKKSSSKLTATGVKSNAAGGGGGGGGGGGVTINSLASIGEDVAAAAKRRQNSG</sequence>
<comment type="similarity">
    <text evidence="1">Belongs to the formin-like family. Class-II subfamily.</text>
</comment>
<organism evidence="4 5">
    <name type="scientific">Pycnococcus provasolii</name>
    <dbReference type="NCBI Taxonomy" id="41880"/>
    <lineage>
        <taxon>Eukaryota</taxon>
        <taxon>Viridiplantae</taxon>
        <taxon>Chlorophyta</taxon>
        <taxon>Pseudoscourfieldiophyceae</taxon>
        <taxon>Pseudoscourfieldiales</taxon>
        <taxon>Pycnococcaceae</taxon>
        <taxon>Pycnococcus</taxon>
    </lineage>
</organism>
<dbReference type="Gene3D" id="2.60.40.1110">
    <property type="match status" value="1"/>
</dbReference>
<evidence type="ECO:0000313" key="4">
    <source>
        <dbReference type="EMBL" id="GHP03017.1"/>
    </source>
</evidence>
<dbReference type="InterPro" id="IPR042201">
    <property type="entry name" value="FH2_Formin_sf"/>
</dbReference>
<accession>A0A830HD54</accession>